<dbReference type="InterPro" id="IPR041359">
    <property type="entry name" value="MetOD1"/>
</dbReference>
<keyword evidence="3" id="KW-1185">Reference proteome</keyword>
<evidence type="ECO:0000259" key="1">
    <source>
        <dbReference type="Pfam" id="PF18546"/>
    </source>
</evidence>
<dbReference type="EMBL" id="JBHRTO010000003">
    <property type="protein sequence ID" value="MFC3183277.1"/>
    <property type="molecule type" value="Genomic_DNA"/>
</dbReference>
<dbReference type="RefSeq" id="WP_380074962.1">
    <property type="nucleotide sequence ID" value="NZ_JBHRTO010000003.1"/>
</dbReference>
<sequence>MEVDLDTVYPAPGLTKDAFMRSLIRELAGILEDTVGVQEASAYVNHVGLLIGRALNGEYRTAYGTERLNNDQVAAALVHLKKRIGGGFSIEQADDQMITLVNSSCPFGDIVIGRPSLCRMTANVFGHISAENRGYARVGIKEAIARGDARCRVVVSFLKRHEEPQSIETDFFGSFV</sequence>
<gene>
    <name evidence="2" type="ORF">ACFOGH_19970</name>
</gene>
<accession>A0ABV7J932</accession>
<feature type="domain" description="Metanogen output" evidence="1">
    <location>
        <begin position="24"/>
        <end position="154"/>
    </location>
</feature>
<dbReference type="Proteomes" id="UP001595547">
    <property type="component" value="Unassembled WGS sequence"/>
</dbReference>
<proteinExistence type="predicted"/>
<reference evidence="3" key="1">
    <citation type="journal article" date="2019" name="Int. J. Syst. Evol. Microbiol.">
        <title>The Global Catalogue of Microorganisms (GCM) 10K type strain sequencing project: providing services to taxonomists for standard genome sequencing and annotation.</title>
        <authorList>
            <consortium name="The Broad Institute Genomics Platform"/>
            <consortium name="The Broad Institute Genome Sequencing Center for Infectious Disease"/>
            <person name="Wu L."/>
            <person name="Ma J."/>
        </authorList>
    </citation>
    <scope>NUCLEOTIDE SEQUENCE [LARGE SCALE GENOMIC DNA]</scope>
    <source>
        <strain evidence="3">KCTC 52039</strain>
    </source>
</reference>
<protein>
    <submittedName>
        <fullName evidence="2">Methanogen output domain 1-containing protein</fullName>
    </submittedName>
</protein>
<dbReference type="Pfam" id="PF18546">
    <property type="entry name" value="MetOD1"/>
    <property type="match status" value="1"/>
</dbReference>
<evidence type="ECO:0000313" key="3">
    <source>
        <dbReference type="Proteomes" id="UP001595547"/>
    </source>
</evidence>
<comment type="caution">
    <text evidence="2">The sequence shown here is derived from an EMBL/GenBank/DDBJ whole genome shotgun (WGS) entry which is preliminary data.</text>
</comment>
<organism evidence="2 3">
    <name type="scientific">Cypionkella sinensis</name>
    <dbReference type="NCBI Taxonomy" id="1756043"/>
    <lineage>
        <taxon>Bacteria</taxon>
        <taxon>Pseudomonadati</taxon>
        <taxon>Pseudomonadota</taxon>
        <taxon>Alphaproteobacteria</taxon>
        <taxon>Rhodobacterales</taxon>
        <taxon>Paracoccaceae</taxon>
        <taxon>Cypionkella</taxon>
    </lineage>
</organism>
<name>A0ABV7J932_9RHOB</name>
<evidence type="ECO:0000313" key="2">
    <source>
        <dbReference type="EMBL" id="MFC3183277.1"/>
    </source>
</evidence>